<dbReference type="Proteomes" id="UP000434209">
    <property type="component" value="Chromosome 1"/>
</dbReference>
<dbReference type="Gene3D" id="1.10.10.2910">
    <property type="match status" value="1"/>
</dbReference>
<protein>
    <submittedName>
        <fullName evidence="2">ImmA/IrrE family metallo-endopeptidase</fullName>
    </submittedName>
</protein>
<dbReference type="OrthoDB" id="9794834at2"/>
<accession>A0A7Z2G317</accession>
<gene>
    <name evidence="2" type="ORF">FAZ97_04850</name>
</gene>
<proteinExistence type="predicted"/>
<dbReference type="AlphaFoldDB" id="A0A7Z2G317"/>
<dbReference type="RefSeq" id="WP_158757431.1">
    <property type="nucleotide sequence ID" value="NZ_CP046909.1"/>
</dbReference>
<keyword evidence="3" id="KW-1185">Reference proteome</keyword>
<dbReference type="InterPro" id="IPR010359">
    <property type="entry name" value="IrrE_HExxH"/>
</dbReference>
<organism evidence="2 3">
    <name type="scientific">Paraburkholderia acidiphila</name>
    <dbReference type="NCBI Taxonomy" id="2571747"/>
    <lineage>
        <taxon>Bacteria</taxon>
        <taxon>Pseudomonadati</taxon>
        <taxon>Pseudomonadota</taxon>
        <taxon>Betaproteobacteria</taxon>
        <taxon>Burkholderiales</taxon>
        <taxon>Burkholderiaceae</taxon>
        <taxon>Paraburkholderia</taxon>
    </lineage>
</organism>
<reference evidence="2 3" key="1">
    <citation type="submission" date="2019-12" db="EMBL/GenBank/DDBJ databases">
        <title>Paraburkholderia acidiphila 7Q-K02 sp. nov and Paraburkholderia acidisoli DHF22 sp. nov., two strains isolated from forest soil.</title>
        <authorList>
            <person name="Gao Z."/>
            <person name="Qiu L."/>
        </authorList>
    </citation>
    <scope>NUCLEOTIDE SEQUENCE [LARGE SCALE GENOMIC DNA]</scope>
    <source>
        <strain evidence="2 3">7Q-K02</strain>
    </source>
</reference>
<dbReference type="Pfam" id="PF06114">
    <property type="entry name" value="Peptidase_M78"/>
    <property type="match status" value="1"/>
</dbReference>
<feature type="domain" description="IrrE N-terminal-like" evidence="1">
    <location>
        <begin position="88"/>
        <end position="167"/>
    </location>
</feature>
<evidence type="ECO:0000259" key="1">
    <source>
        <dbReference type="Pfam" id="PF06114"/>
    </source>
</evidence>
<evidence type="ECO:0000313" key="3">
    <source>
        <dbReference type="Proteomes" id="UP000434209"/>
    </source>
</evidence>
<evidence type="ECO:0000313" key="2">
    <source>
        <dbReference type="EMBL" id="QGZ54298.1"/>
    </source>
</evidence>
<dbReference type="EMBL" id="CP046909">
    <property type="protein sequence ID" value="QGZ54298.1"/>
    <property type="molecule type" value="Genomic_DNA"/>
</dbReference>
<sequence length="175" mass="19997">MHDFRALPMKRTEIRDVARDLRRSLGLEGLLWFPVLQLVEHAFPRLDKQYHFEVAEHEELGESHGLTVRDGDSVCIKIREDIYDRAFSDEGRDRGTVAHEAGHYLLHARSPALHRHFGGPLKSYEDPEWQAKAFQGELLIPKHLVGGMSVWDVAKECGVSYDAAEYQMNLYAAGK</sequence>
<dbReference type="KEGG" id="pacp:FAZ97_04850"/>
<name>A0A7Z2G317_9BURK</name>